<evidence type="ECO:0000313" key="13">
    <source>
        <dbReference type="EMBL" id="EAR27640.1"/>
    </source>
</evidence>
<dbReference type="eggNOG" id="COG0501">
    <property type="taxonomic scope" value="Bacteria"/>
</dbReference>
<comment type="caution">
    <text evidence="13">The sequence shown here is derived from an EMBL/GenBank/DDBJ whole genome shotgun (WGS) entry which is preliminary data.</text>
</comment>
<gene>
    <name evidence="13" type="ORF">PTD2_17500</name>
</gene>
<dbReference type="PANTHER" id="PTHR43221:SF1">
    <property type="entry name" value="PROTEASE HTPX"/>
    <property type="match status" value="1"/>
</dbReference>
<protein>
    <recommendedName>
        <fullName evidence="12">Peptidase M48 domain-containing protein</fullName>
    </recommendedName>
</protein>
<keyword evidence="5" id="KW-0479">Metal-binding</keyword>
<evidence type="ECO:0000256" key="3">
    <source>
        <dbReference type="ARBA" id="ARBA00022670"/>
    </source>
</evidence>
<reference evidence="13 14" key="1">
    <citation type="submission" date="2006-02" db="EMBL/GenBank/DDBJ databases">
        <authorList>
            <person name="Moran M.A."/>
            <person name="Kjelleberg S."/>
            <person name="Egan S."/>
            <person name="Saunders N."/>
            <person name="Thomas T."/>
            <person name="Ferriera S."/>
            <person name="Johnson J."/>
            <person name="Kravitz S."/>
            <person name="Halpern A."/>
            <person name="Remington K."/>
            <person name="Beeson K."/>
            <person name="Tran B."/>
            <person name="Rogers Y.-H."/>
            <person name="Friedman R."/>
            <person name="Venter J.C."/>
        </authorList>
    </citation>
    <scope>NUCLEOTIDE SEQUENCE [LARGE SCALE GENOMIC DNA]</scope>
    <source>
        <strain evidence="13 14">D2</strain>
    </source>
</reference>
<evidence type="ECO:0000256" key="11">
    <source>
        <dbReference type="RuleBase" id="RU003983"/>
    </source>
</evidence>
<dbReference type="OrthoDB" id="9810445at2"/>
<keyword evidence="8" id="KW-1133">Transmembrane helix</keyword>
<dbReference type="RefSeq" id="WP_009839472.1">
    <property type="nucleotide sequence ID" value="NZ_CH959301.1"/>
</dbReference>
<keyword evidence="14" id="KW-1185">Reference proteome</keyword>
<dbReference type="InterPro" id="IPR050083">
    <property type="entry name" value="HtpX_protease"/>
</dbReference>
<evidence type="ECO:0000256" key="6">
    <source>
        <dbReference type="ARBA" id="ARBA00022801"/>
    </source>
</evidence>
<evidence type="ECO:0000256" key="1">
    <source>
        <dbReference type="ARBA" id="ARBA00004651"/>
    </source>
</evidence>
<keyword evidence="2" id="KW-1003">Cell membrane</keyword>
<dbReference type="PANTHER" id="PTHR43221">
    <property type="entry name" value="PROTEASE HTPX"/>
    <property type="match status" value="1"/>
</dbReference>
<dbReference type="GO" id="GO:0046872">
    <property type="term" value="F:metal ion binding"/>
    <property type="evidence" value="ECO:0007669"/>
    <property type="project" value="UniProtKB-KW"/>
</dbReference>
<dbReference type="HOGENOM" id="CLU_038900_1_0_6"/>
<evidence type="ECO:0000256" key="5">
    <source>
        <dbReference type="ARBA" id="ARBA00022723"/>
    </source>
</evidence>
<accession>A4CBA3</accession>
<dbReference type="CDD" id="cd07325">
    <property type="entry name" value="M48_Ste24p_like"/>
    <property type="match status" value="1"/>
</dbReference>
<evidence type="ECO:0000256" key="9">
    <source>
        <dbReference type="ARBA" id="ARBA00023049"/>
    </source>
</evidence>
<keyword evidence="3 11" id="KW-0645">Protease</keyword>
<name>A4CBA3_9GAMM</name>
<dbReference type="AlphaFoldDB" id="A4CBA3"/>
<comment type="similarity">
    <text evidence="11">Belongs to the peptidase M48 family.</text>
</comment>
<dbReference type="GO" id="GO:0006508">
    <property type="term" value="P:proteolysis"/>
    <property type="evidence" value="ECO:0007669"/>
    <property type="project" value="UniProtKB-KW"/>
</dbReference>
<keyword evidence="10" id="KW-0472">Membrane</keyword>
<dbReference type="STRING" id="87626.PTD2_17500"/>
<evidence type="ECO:0000256" key="8">
    <source>
        <dbReference type="ARBA" id="ARBA00022989"/>
    </source>
</evidence>
<proteinExistence type="inferred from homology"/>
<evidence type="ECO:0000256" key="4">
    <source>
        <dbReference type="ARBA" id="ARBA00022692"/>
    </source>
</evidence>
<dbReference type="InterPro" id="IPR001915">
    <property type="entry name" value="Peptidase_M48"/>
</dbReference>
<dbReference type="Proteomes" id="UP000006201">
    <property type="component" value="Unassembled WGS sequence"/>
</dbReference>
<feature type="domain" description="Peptidase M48" evidence="12">
    <location>
        <begin position="110"/>
        <end position="194"/>
    </location>
</feature>
<dbReference type="EMBL" id="AAOH01000005">
    <property type="protein sequence ID" value="EAR27640.1"/>
    <property type="molecule type" value="Genomic_DNA"/>
</dbReference>
<keyword evidence="7 11" id="KW-0862">Zinc</keyword>
<dbReference type="GO" id="GO:0004222">
    <property type="term" value="F:metalloendopeptidase activity"/>
    <property type="evidence" value="ECO:0007669"/>
    <property type="project" value="InterPro"/>
</dbReference>
<keyword evidence="6 11" id="KW-0378">Hydrolase</keyword>
<evidence type="ECO:0000256" key="10">
    <source>
        <dbReference type="ARBA" id="ARBA00023136"/>
    </source>
</evidence>
<sequence>MFFKASLYGNAVKVSDNQFKELHKIKVDLSNQMNIKNDPEFFIFNAEGAMNALAVKFLSTKYILLFSSLIDLLDTEDKQQLKAILAHELAHHAAGHTDFWLNLAMKPAMFIPFLGAAYSRACEYTADRVAVYFVGDAVSNALLQLACGSSALSKKLSTDEFLAQETAVPSVAGFINEIYSSHPRMTRRIAEAAKYHNNASTSIATRQAA</sequence>
<keyword evidence="9 11" id="KW-0482">Metalloprotease</keyword>
<organism evidence="13 14">
    <name type="scientific">Pseudoalteromonas tunicata D2</name>
    <dbReference type="NCBI Taxonomy" id="87626"/>
    <lineage>
        <taxon>Bacteria</taxon>
        <taxon>Pseudomonadati</taxon>
        <taxon>Pseudomonadota</taxon>
        <taxon>Gammaproteobacteria</taxon>
        <taxon>Alteromonadales</taxon>
        <taxon>Pseudoalteromonadaceae</taxon>
        <taxon>Pseudoalteromonas</taxon>
    </lineage>
</organism>
<keyword evidence="4" id="KW-0812">Transmembrane</keyword>
<evidence type="ECO:0000259" key="12">
    <source>
        <dbReference type="Pfam" id="PF01435"/>
    </source>
</evidence>
<dbReference type="Pfam" id="PF01435">
    <property type="entry name" value="Peptidase_M48"/>
    <property type="match status" value="2"/>
</dbReference>
<feature type="domain" description="Peptidase M48" evidence="12">
    <location>
        <begin position="18"/>
        <end position="98"/>
    </location>
</feature>
<evidence type="ECO:0000256" key="7">
    <source>
        <dbReference type="ARBA" id="ARBA00022833"/>
    </source>
</evidence>
<comment type="subcellular location">
    <subcellularLocation>
        <location evidence="1">Cell membrane</location>
        <topology evidence="1">Multi-pass membrane protein</topology>
    </subcellularLocation>
</comment>
<dbReference type="Gene3D" id="3.30.2010.10">
    <property type="entry name" value="Metalloproteases ('zincins'), catalytic domain"/>
    <property type="match status" value="1"/>
</dbReference>
<evidence type="ECO:0000313" key="14">
    <source>
        <dbReference type="Proteomes" id="UP000006201"/>
    </source>
</evidence>
<evidence type="ECO:0000256" key="2">
    <source>
        <dbReference type="ARBA" id="ARBA00022475"/>
    </source>
</evidence>
<dbReference type="GO" id="GO:0005886">
    <property type="term" value="C:plasma membrane"/>
    <property type="evidence" value="ECO:0007669"/>
    <property type="project" value="UniProtKB-SubCell"/>
</dbReference>
<comment type="cofactor">
    <cofactor evidence="11">
        <name>Zn(2+)</name>
        <dbReference type="ChEBI" id="CHEBI:29105"/>
    </cofactor>
    <text evidence="11">Binds 1 zinc ion per subunit.</text>
</comment>